<dbReference type="InterPro" id="IPR033399">
    <property type="entry name" value="TP_0789-like"/>
</dbReference>
<evidence type="ECO:0000313" key="3">
    <source>
        <dbReference type="Proteomes" id="UP000192582"/>
    </source>
</evidence>
<dbReference type="STRING" id="695939.SAMN00790413_01838"/>
<keyword evidence="2" id="KW-0449">Lipoprotein</keyword>
<dbReference type="AlphaFoldDB" id="A0A1W1VIH5"/>
<dbReference type="EMBL" id="FWWU01000009">
    <property type="protein sequence ID" value="SMB93083.1"/>
    <property type="molecule type" value="Genomic_DNA"/>
</dbReference>
<protein>
    <submittedName>
        <fullName evidence="2">Outer membrane lipoprotein-sorting protein</fullName>
    </submittedName>
</protein>
<dbReference type="InterPro" id="IPR029046">
    <property type="entry name" value="LolA/LolB/LppX"/>
</dbReference>
<dbReference type="Gene3D" id="2.50.20.10">
    <property type="entry name" value="Lipoprotein localisation LolA/LolB/LppX"/>
    <property type="match status" value="1"/>
</dbReference>
<dbReference type="Proteomes" id="UP000192582">
    <property type="component" value="Unassembled WGS sequence"/>
</dbReference>
<gene>
    <name evidence="2" type="ORF">SAMN00790413_01838</name>
</gene>
<sequence>MNPASATLPPSHERRWKTDPVKRILPLLTLAVLAPTAGAQTAQDILKNVDAAQKSARDVSFRLSGTASFQSANQKLDLTLKSIPAQGVARLQFAAPDALADNIVVTDKNEIRQYLFLTNQVTVTPIKKAAESAGLAGLDFTQLANTTTLLGQYNVKLLGSTTVGGKKVYQLEATPKNANSSDRARVWITEAGWRPTRLQLVGTGNKVLADLTISNYKVNSGLTAAGLTALPKDAQIIRQ</sequence>
<dbReference type="PANTHER" id="PTHR37507">
    <property type="entry name" value="SPORULATION PROTEIN YDCC"/>
    <property type="match status" value="1"/>
</dbReference>
<keyword evidence="3" id="KW-1185">Reference proteome</keyword>
<dbReference type="PANTHER" id="PTHR37507:SF2">
    <property type="entry name" value="SPORULATION PROTEIN YDCC"/>
    <property type="match status" value="1"/>
</dbReference>
<name>A0A1W1VIH5_9DEIO</name>
<evidence type="ECO:0000259" key="1">
    <source>
        <dbReference type="Pfam" id="PF17131"/>
    </source>
</evidence>
<proteinExistence type="predicted"/>
<dbReference type="CDD" id="cd16324">
    <property type="entry name" value="LolA_fold-like"/>
    <property type="match status" value="1"/>
</dbReference>
<dbReference type="Pfam" id="PF17131">
    <property type="entry name" value="LolA_like"/>
    <property type="match status" value="1"/>
</dbReference>
<reference evidence="2 3" key="1">
    <citation type="submission" date="2017-04" db="EMBL/GenBank/DDBJ databases">
        <authorList>
            <person name="Afonso C.L."/>
            <person name="Miller P.J."/>
            <person name="Scott M.A."/>
            <person name="Spackman E."/>
            <person name="Goraichik I."/>
            <person name="Dimitrov K.M."/>
            <person name="Suarez D.L."/>
            <person name="Swayne D.E."/>
        </authorList>
    </citation>
    <scope>NUCLEOTIDE SEQUENCE [LARGE SCALE GENOMIC DNA]</scope>
    <source>
        <strain evidence="2 3">KR-140</strain>
    </source>
</reference>
<accession>A0A1W1VIH5</accession>
<dbReference type="InterPro" id="IPR052944">
    <property type="entry name" value="Sporulation_related"/>
</dbReference>
<evidence type="ECO:0000313" key="2">
    <source>
        <dbReference type="EMBL" id="SMB93083.1"/>
    </source>
</evidence>
<feature type="domain" description="Uncharacterized protein TP-0789" evidence="1">
    <location>
        <begin position="95"/>
        <end position="221"/>
    </location>
</feature>
<dbReference type="SUPFAM" id="SSF89392">
    <property type="entry name" value="Prokaryotic lipoproteins and lipoprotein localization factors"/>
    <property type="match status" value="1"/>
</dbReference>
<organism evidence="2 3">
    <name type="scientific">Deinococcus hopiensis KR-140</name>
    <dbReference type="NCBI Taxonomy" id="695939"/>
    <lineage>
        <taxon>Bacteria</taxon>
        <taxon>Thermotogati</taxon>
        <taxon>Deinococcota</taxon>
        <taxon>Deinococci</taxon>
        <taxon>Deinococcales</taxon>
        <taxon>Deinococcaceae</taxon>
        <taxon>Deinococcus</taxon>
    </lineage>
</organism>